<dbReference type="Proteomes" id="UP000729402">
    <property type="component" value="Unassembled WGS sequence"/>
</dbReference>
<reference evidence="1" key="2">
    <citation type="submission" date="2021-02" db="EMBL/GenBank/DDBJ databases">
        <authorList>
            <person name="Kimball J.A."/>
            <person name="Haas M.W."/>
            <person name="Macchietto M."/>
            <person name="Kono T."/>
            <person name="Duquette J."/>
            <person name="Shao M."/>
        </authorList>
    </citation>
    <scope>NUCLEOTIDE SEQUENCE</scope>
    <source>
        <tissue evidence="1">Fresh leaf tissue</tissue>
    </source>
</reference>
<gene>
    <name evidence="1" type="ORF">GUJ93_ZPchr0013g35583</name>
</gene>
<protein>
    <submittedName>
        <fullName evidence="1">Uncharacterized protein</fullName>
    </submittedName>
</protein>
<accession>A0A8J6BYN5</accession>
<proteinExistence type="predicted"/>
<dbReference type="EMBL" id="JAAALK010000079">
    <property type="protein sequence ID" value="KAG8096775.1"/>
    <property type="molecule type" value="Genomic_DNA"/>
</dbReference>
<evidence type="ECO:0000313" key="2">
    <source>
        <dbReference type="Proteomes" id="UP000729402"/>
    </source>
</evidence>
<sequence>MELGSFNGRERIDACNMAVRWDRRSDGRHRRCLGANDVHDSYLVTNWSDGAVDGSLGGMGTNMACRSGMAARQRFEGHRMRLESCLSERPMGAGETIACERTPCENWQITRKE</sequence>
<organism evidence="1 2">
    <name type="scientific">Zizania palustris</name>
    <name type="common">Northern wild rice</name>
    <dbReference type="NCBI Taxonomy" id="103762"/>
    <lineage>
        <taxon>Eukaryota</taxon>
        <taxon>Viridiplantae</taxon>
        <taxon>Streptophyta</taxon>
        <taxon>Embryophyta</taxon>
        <taxon>Tracheophyta</taxon>
        <taxon>Spermatophyta</taxon>
        <taxon>Magnoliopsida</taxon>
        <taxon>Liliopsida</taxon>
        <taxon>Poales</taxon>
        <taxon>Poaceae</taxon>
        <taxon>BOP clade</taxon>
        <taxon>Oryzoideae</taxon>
        <taxon>Oryzeae</taxon>
        <taxon>Zizaniinae</taxon>
        <taxon>Zizania</taxon>
    </lineage>
</organism>
<dbReference type="AlphaFoldDB" id="A0A8J6BYN5"/>
<name>A0A8J6BYN5_ZIZPA</name>
<keyword evidence="2" id="KW-1185">Reference proteome</keyword>
<comment type="caution">
    <text evidence="1">The sequence shown here is derived from an EMBL/GenBank/DDBJ whole genome shotgun (WGS) entry which is preliminary data.</text>
</comment>
<reference evidence="1" key="1">
    <citation type="journal article" date="2021" name="bioRxiv">
        <title>Whole Genome Assembly and Annotation of Northern Wild Rice, Zizania palustris L., Supports a Whole Genome Duplication in the Zizania Genus.</title>
        <authorList>
            <person name="Haas M."/>
            <person name="Kono T."/>
            <person name="Macchietto M."/>
            <person name="Millas R."/>
            <person name="McGilp L."/>
            <person name="Shao M."/>
            <person name="Duquette J."/>
            <person name="Hirsch C.N."/>
            <person name="Kimball J."/>
        </authorList>
    </citation>
    <scope>NUCLEOTIDE SEQUENCE</scope>
    <source>
        <tissue evidence="1">Fresh leaf tissue</tissue>
    </source>
</reference>
<evidence type="ECO:0000313" key="1">
    <source>
        <dbReference type="EMBL" id="KAG8096775.1"/>
    </source>
</evidence>